<sequence length="118" mass="13387">MPPRAQTKHALRLERQQQQWARNEITRLQAERHALVEALKGTTAAHKALVETLERIETDSGRWQSPGASSAGSYADGVKEEMERVERQIKECHRRWDELGEEIEEKHVEIAFGGSGGD</sequence>
<organism evidence="2 3">
    <name type="scientific">Imshaugia aleurites</name>
    <dbReference type="NCBI Taxonomy" id="172621"/>
    <lineage>
        <taxon>Eukaryota</taxon>
        <taxon>Fungi</taxon>
        <taxon>Dikarya</taxon>
        <taxon>Ascomycota</taxon>
        <taxon>Pezizomycotina</taxon>
        <taxon>Lecanoromycetes</taxon>
        <taxon>OSLEUM clade</taxon>
        <taxon>Lecanoromycetidae</taxon>
        <taxon>Lecanorales</taxon>
        <taxon>Lecanorineae</taxon>
        <taxon>Parmeliaceae</taxon>
        <taxon>Imshaugia</taxon>
    </lineage>
</organism>
<gene>
    <name evidence="2" type="ORF">IMSHALPRED_003754</name>
</gene>
<feature type="region of interest" description="Disordered" evidence="1">
    <location>
        <begin position="60"/>
        <end position="79"/>
    </location>
</feature>
<proteinExistence type="predicted"/>
<protein>
    <submittedName>
        <fullName evidence="2">Uncharacterized protein</fullName>
    </submittedName>
</protein>
<feature type="compositionally biased region" description="Polar residues" evidence="1">
    <location>
        <begin position="61"/>
        <end position="72"/>
    </location>
</feature>
<dbReference type="EMBL" id="CAJPDT010000019">
    <property type="protein sequence ID" value="CAF9917812.1"/>
    <property type="molecule type" value="Genomic_DNA"/>
</dbReference>
<evidence type="ECO:0000313" key="2">
    <source>
        <dbReference type="EMBL" id="CAF9917812.1"/>
    </source>
</evidence>
<dbReference type="Proteomes" id="UP000664534">
    <property type="component" value="Unassembled WGS sequence"/>
</dbReference>
<comment type="caution">
    <text evidence="2">The sequence shown here is derived from an EMBL/GenBank/DDBJ whole genome shotgun (WGS) entry which is preliminary data.</text>
</comment>
<accession>A0A8H3I7I5</accession>
<dbReference type="Gene3D" id="1.10.287.1490">
    <property type="match status" value="1"/>
</dbReference>
<dbReference type="AlphaFoldDB" id="A0A8H3I7I5"/>
<name>A0A8H3I7I5_9LECA</name>
<dbReference type="OrthoDB" id="5373486at2759"/>
<evidence type="ECO:0000256" key="1">
    <source>
        <dbReference type="SAM" id="MobiDB-lite"/>
    </source>
</evidence>
<evidence type="ECO:0000313" key="3">
    <source>
        <dbReference type="Proteomes" id="UP000664534"/>
    </source>
</evidence>
<keyword evidence="3" id="KW-1185">Reference proteome</keyword>
<reference evidence="2" key="1">
    <citation type="submission" date="2021-03" db="EMBL/GenBank/DDBJ databases">
        <authorList>
            <person name="Tagirdzhanova G."/>
        </authorList>
    </citation>
    <scope>NUCLEOTIDE SEQUENCE</scope>
</reference>